<evidence type="ECO:0000313" key="5">
    <source>
        <dbReference type="Proteomes" id="UP000007842"/>
    </source>
</evidence>
<feature type="transmembrane region" description="Helical" evidence="2">
    <location>
        <begin position="112"/>
        <end position="131"/>
    </location>
</feature>
<feature type="domain" description="DUF6542" evidence="3">
    <location>
        <begin position="84"/>
        <end position="197"/>
    </location>
</feature>
<feature type="region of interest" description="Disordered" evidence="1">
    <location>
        <begin position="1"/>
        <end position="55"/>
    </location>
</feature>
<evidence type="ECO:0000256" key="2">
    <source>
        <dbReference type="SAM" id="Phobius"/>
    </source>
</evidence>
<reference evidence="5" key="1">
    <citation type="submission" date="2011-12" db="EMBL/GenBank/DDBJ databases">
        <title>Complete genome sequence of Streptomyces cattleya strain DSM 46488.</title>
        <authorList>
            <person name="Ou H.-Y."/>
            <person name="Li P."/>
            <person name="Zhao C."/>
            <person name="O'Hagan D."/>
            <person name="Deng Z."/>
        </authorList>
    </citation>
    <scope>NUCLEOTIDE SEQUENCE [LARGE SCALE GENOMIC DNA]</scope>
    <source>
        <strain evidence="5">ATCC 35852 / DSM 46488 / JCM 4925 / NBRC 14057 / NRRL 8057</strain>
    </source>
</reference>
<keyword evidence="2" id="KW-0812">Transmembrane</keyword>
<name>G8WSP2_STREN</name>
<gene>
    <name evidence="4" type="ordered locus">SCATT_39050</name>
</gene>
<dbReference type="AlphaFoldDB" id="G8WSP2"/>
<feature type="transmembrane region" description="Helical" evidence="2">
    <location>
        <begin position="85"/>
        <end position="106"/>
    </location>
</feature>
<dbReference type="KEGG" id="scy:SCATT_39050"/>
<feature type="transmembrane region" description="Helical" evidence="2">
    <location>
        <begin position="178"/>
        <end position="197"/>
    </location>
</feature>
<keyword evidence="2" id="KW-0472">Membrane</keyword>
<sequence length="205" mass="20990">MRTYFGGVDQPRTRTPNTSRAPGGRPRLPRPAVARGRQGNRPATTPAPRTAEEERATVYGTRRRTPLPRAAVAALARAARPKARLTGFGTGVLITALTLLGGAADALLSDGPGIFCGLLFTTASLLGALWVRPADLAAAPVSAPIAFALTLAVTGPGAGEGVLGHLMGMVTSLATHTGWLYTGTLLAAAVTATRKLLPARGGPAR</sequence>
<keyword evidence="5" id="KW-1185">Reference proteome</keyword>
<dbReference type="HOGENOM" id="CLU_091024_1_0_11"/>
<evidence type="ECO:0000256" key="1">
    <source>
        <dbReference type="SAM" id="MobiDB-lite"/>
    </source>
</evidence>
<keyword evidence="2" id="KW-1133">Transmembrane helix</keyword>
<feature type="transmembrane region" description="Helical" evidence="2">
    <location>
        <begin position="138"/>
        <end position="158"/>
    </location>
</feature>
<dbReference type="STRING" id="1003195.SCATT_39050"/>
<dbReference type="PATRIC" id="fig|1003195.29.peg.3901"/>
<dbReference type="Proteomes" id="UP000007842">
    <property type="component" value="Chromosome"/>
</dbReference>
<accession>G8WSP2</accession>
<organism evidence="4 5">
    <name type="scientific">Streptantibioticus cattleyicolor (strain ATCC 35852 / DSM 46488 / JCM 4925 / NBRC 14057 / NRRL 8057)</name>
    <name type="common">Streptomyces cattleya</name>
    <dbReference type="NCBI Taxonomy" id="1003195"/>
    <lineage>
        <taxon>Bacteria</taxon>
        <taxon>Bacillati</taxon>
        <taxon>Actinomycetota</taxon>
        <taxon>Actinomycetes</taxon>
        <taxon>Kitasatosporales</taxon>
        <taxon>Streptomycetaceae</taxon>
        <taxon>Streptantibioticus</taxon>
    </lineage>
</organism>
<dbReference type="Pfam" id="PF20177">
    <property type="entry name" value="DUF6542"/>
    <property type="match status" value="1"/>
</dbReference>
<evidence type="ECO:0000313" key="4">
    <source>
        <dbReference type="EMBL" id="AEW96276.1"/>
    </source>
</evidence>
<proteinExistence type="predicted"/>
<protein>
    <recommendedName>
        <fullName evidence="3">DUF6542 domain-containing protein</fullName>
    </recommendedName>
</protein>
<dbReference type="eggNOG" id="ENOG5033Y7D">
    <property type="taxonomic scope" value="Bacteria"/>
</dbReference>
<dbReference type="InterPro" id="IPR046672">
    <property type="entry name" value="DUF6542"/>
</dbReference>
<feature type="compositionally biased region" description="Low complexity" evidence="1">
    <location>
        <begin position="20"/>
        <end position="37"/>
    </location>
</feature>
<evidence type="ECO:0000259" key="3">
    <source>
        <dbReference type="Pfam" id="PF20177"/>
    </source>
</evidence>
<dbReference type="EMBL" id="CP003219">
    <property type="protein sequence ID" value="AEW96276.1"/>
    <property type="molecule type" value="Genomic_DNA"/>
</dbReference>